<organism evidence="1 2">
    <name type="scientific">Rhodomicrobium udaipurense</name>
    <dbReference type="NCBI Taxonomy" id="1202716"/>
    <lineage>
        <taxon>Bacteria</taxon>
        <taxon>Pseudomonadati</taxon>
        <taxon>Pseudomonadota</taxon>
        <taxon>Alphaproteobacteria</taxon>
        <taxon>Hyphomicrobiales</taxon>
        <taxon>Hyphomicrobiaceae</taxon>
        <taxon>Rhodomicrobium</taxon>
    </lineage>
</organism>
<protein>
    <recommendedName>
        <fullName evidence="3">Cytochrome c domain-containing protein</fullName>
    </recommendedName>
</protein>
<gene>
    <name evidence="1" type="ORF">JDN41_16640</name>
</gene>
<comment type="caution">
    <text evidence="1">The sequence shown here is derived from an EMBL/GenBank/DDBJ whole genome shotgun (WGS) entry which is preliminary data.</text>
</comment>
<accession>A0A8I1GIK8</accession>
<dbReference type="AlphaFoldDB" id="A0A8I1GIK8"/>
<dbReference type="Proteomes" id="UP000623250">
    <property type="component" value="Unassembled WGS sequence"/>
</dbReference>
<evidence type="ECO:0000313" key="1">
    <source>
        <dbReference type="EMBL" id="MBJ7545181.1"/>
    </source>
</evidence>
<evidence type="ECO:0008006" key="3">
    <source>
        <dbReference type="Google" id="ProtNLM"/>
    </source>
</evidence>
<dbReference type="EMBL" id="JAEMUK010000088">
    <property type="protein sequence ID" value="MBJ7545181.1"/>
    <property type="molecule type" value="Genomic_DNA"/>
</dbReference>
<keyword evidence="2" id="KW-1185">Reference proteome</keyword>
<name>A0A8I1GIK8_9HYPH</name>
<proteinExistence type="predicted"/>
<dbReference type="RefSeq" id="WP_037239529.1">
    <property type="nucleotide sequence ID" value="NZ_JAEMUK010000088.1"/>
</dbReference>
<reference evidence="1 2" key="1">
    <citation type="submission" date="2020-12" db="EMBL/GenBank/DDBJ databases">
        <title>Revised draft genomes of Rhodomicrobium vannielii ATCC 17100 and Rhodomicrobium udaipurense JA643.</title>
        <authorList>
            <person name="Conners E.M."/>
            <person name="Davenport E.J."/>
            <person name="Bose A."/>
        </authorList>
    </citation>
    <scope>NUCLEOTIDE SEQUENCE [LARGE SCALE GENOMIC DNA]</scope>
    <source>
        <strain evidence="1 2">JA643</strain>
    </source>
</reference>
<sequence length="109" mass="11779">MAFAPSLFPSGVNVEGSNDVIGSERAGLGIAALDLQRHMLYAEFLVQVVTGSSDRCIFYEIGGGKTRPLSDKQATDDLMRAAGKTSPLIKRFSFTPAERQALIEFLKAL</sequence>
<evidence type="ECO:0000313" key="2">
    <source>
        <dbReference type="Proteomes" id="UP000623250"/>
    </source>
</evidence>